<dbReference type="Proteomes" id="UP000023152">
    <property type="component" value="Unassembled WGS sequence"/>
</dbReference>
<proteinExistence type="predicted"/>
<dbReference type="Pfam" id="PF12762">
    <property type="entry name" value="DDE_Tnp_IS1595"/>
    <property type="match status" value="1"/>
</dbReference>
<dbReference type="PANTHER" id="PTHR47163:SF2">
    <property type="entry name" value="SI:DKEY-17M8.2"/>
    <property type="match status" value="1"/>
</dbReference>
<reference evidence="3 4" key="1">
    <citation type="journal article" date="2013" name="Curr. Biol.">
        <title>The Genome of the Foraminiferan Reticulomyxa filosa.</title>
        <authorList>
            <person name="Glockner G."/>
            <person name="Hulsmann N."/>
            <person name="Schleicher M."/>
            <person name="Noegel A.A."/>
            <person name="Eichinger L."/>
            <person name="Gallinger C."/>
            <person name="Pawlowski J."/>
            <person name="Sierra R."/>
            <person name="Euteneuer U."/>
            <person name="Pillet L."/>
            <person name="Moustafa A."/>
            <person name="Platzer M."/>
            <person name="Groth M."/>
            <person name="Szafranski K."/>
            <person name="Schliwa M."/>
        </authorList>
    </citation>
    <scope>NUCLEOTIDE SEQUENCE [LARGE SCALE GENOMIC DNA]</scope>
</reference>
<organism evidence="3 4">
    <name type="scientific">Reticulomyxa filosa</name>
    <dbReference type="NCBI Taxonomy" id="46433"/>
    <lineage>
        <taxon>Eukaryota</taxon>
        <taxon>Sar</taxon>
        <taxon>Rhizaria</taxon>
        <taxon>Retaria</taxon>
        <taxon>Foraminifera</taxon>
        <taxon>Monothalamids</taxon>
        <taxon>Reticulomyxidae</taxon>
        <taxon>Reticulomyxa</taxon>
    </lineage>
</organism>
<comment type="caution">
    <text evidence="3">The sequence shown here is derived from an EMBL/GenBank/DDBJ whole genome shotgun (WGS) entry which is preliminary data.</text>
</comment>
<protein>
    <submittedName>
        <fullName evidence="3">ISXo5 transposase</fullName>
    </submittedName>
</protein>
<keyword evidence="4" id="KW-1185">Reference proteome</keyword>
<evidence type="ECO:0000256" key="1">
    <source>
        <dbReference type="SAM" id="MobiDB-lite"/>
    </source>
</evidence>
<feature type="domain" description="ISXO2-like transposase" evidence="2">
    <location>
        <begin position="125"/>
        <end position="268"/>
    </location>
</feature>
<evidence type="ECO:0000259" key="2">
    <source>
        <dbReference type="SMART" id="SM01126"/>
    </source>
</evidence>
<dbReference type="InterPro" id="IPR053164">
    <property type="entry name" value="IS1016-like_transposase"/>
</dbReference>
<sequence length="438" mass="50550">MNILEITKKFSTQKKCLDHLERVRWNGEIKCGYCDSDKVCKHTEKNKERLQCWNCKKSFSVTVGTIFHHTHIDLQKWFLVMSLMLNARKGVSSSQIARDLGMRQPTVWSMMLRIRNAMKGGQAELLNVIVEMDETYIGGKPRKRNNDKDDDGNLPTIKRGRGTKKECVVGMIERGGKVKTVIQKRLRFLDLRGIVKDNIDVSKTVLMTDDFKGYIPFKGLMPHHTVKHSAKQYVVGDIHTNTIESFWAIVKRGMMGQEYMDEFCWRLNNKENPEMFGKLILNSLNNKLALVERNKSWKRLNEYIPSWVDVHNVGLDQFFTKPKIAEKCFDFLVAFIKKDKANETDYKFIEPSAGTSAFYNLLPRNRRVGVDIVKFNPDYIGSDFKIPEEIATGKAGSLATMEKGANASYKLTKDPRQLFQISSFKDKMKNFKDKFSKP</sequence>
<evidence type="ECO:0000313" key="4">
    <source>
        <dbReference type="Proteomes" id="UP000023152"/>
    </source>
</evidence>
<dbReference type="OrthoDB" id="2414648at2759"/>
<accession>X6P2E2</accession>
<dbReference type="EMBL" id="ASPP01004742">
    <property type="protein sequence ID" value="ETO31727.1"/>
    <property type="molecule type" value="Genomic_DNA"/>
</dbReference>
<dbReference type="NCBIfam" id="NF033547">
    <property type="entry name" value="transpos_IS1595"/>
    <property type="match status" value="1"/>
</dbReference>
<dbReference type="PANTHER" id="PTHR47163">
    <property type="entry name" value="DDE_TNP_IS1595 DOMAIN-CONTAINING PROTEIN"/>
    <property type="match status" value="1"/>
</dbReference>
<dbReference type="SMART" id="SM01126">
    <property type="entry name" value="DDE_Tnp_IS1595"/>
    <property type="match status" value="1"/>
</dbReference>
<evidence type="ECO:0000313" key="3">
    <source>
        <dbReference type="EMBL" id="ETO31727.1"/>
    </source>
</evidence>
<dbReference type="AlphaFoldDB" id="X6P2E2"/>
<name>X6P2E2_RETFI</name>
<gene>
    <name evidence="3" type="ORF">RFI_05390</name>
</gene>
<dbReference type="InterPro" id="IPR024445">
    <property type="entry name" value="Tnp_ISXO2-like"/>
</dbReference>
<feature type="region of interest" description="Disordered" evidence="1">
    <location>
        <begin position="139"/>
        <end position="159"/>
    </location>
</feature>